<gene>
    <name evidence="5" type="primary">WBGene00281379</name>
</gene>
<evidence type="ECO:0000256" key="4">
    <source>
        <dbReference type="ARBA" id="ARBA00023170"/>
    </source>
</evidence>
<comment type="similarity">
    <text evidence="1">Belongs to the nuclear hormone receptor family.</text>
</comment>
<dbReference type="Proteomes" id="UP000005239">
    <property type="component" value="Unassembled WGS sequence"/>
</dbReference>
<organism evidence="5 6">
    <name type="scientific">Pristionchus pacificus</name>
    <name type="common">Parasitic nematode worm</name>
    <dbReference type="NCBI Taxonomy" id="54126"/>
    <lineage>
        <taxon>Eukaryota</taxon>
        <taxon>Metazoa</taxon>
        <taxon>Ecdysozoa</taxon>
        <taxon>Nematoda</taxon>
        <taxon>Chromadorea</taxon>
        <taxon>Rhabditida</taxon>
        <taxon>Rhabditina</taxon>
        <taxon>Diplogasteromorpha</taxon>
        <taxon>Diplogasteroidea</taxon>
        <taxon>Neodiplogasteridae</taxon>
        <taxon>Pristionchus</taxon>
    </lineage>
</organism>
<evidence type="ECO:0000256" key="1">
    <source>
        <dbReference type="ARBA" id="ARBA00005993"/>
    </source>
</evidence>
<proteinExistence type="inferred from homology"/>
<evidence type="ECO:0000256" key="3">
    <source>
        <dbReference type="ARBA" id="ARBA00023163"/>
    </source>
</evidence>
<dbReference type="PANTHER" id="PTHR45886">
    <property type="entry name" value="NUCLEAR HORMONE RECEPTOR FAMILY-RELATED-RELATED"/>
    <property type="match status" value="1"/>
</dbReference>
<keyword evidence="6" id="KW-1185">Reference proteome</keyword>
<keyword evidence="4" id="KW-0675">Receptor</keyword>
<keyword evidence="2" id="KW-0805">Transcription regulation</keyword>
<dbReference type="EnsemblMetazoa" id="PPA43010.1">
    <property type="protein sequence ID" value="PPA43010.1"/>
    <property type="gene ID" value="WBGene00281379"/>
</dbReference>
<reference evidence="5" key="2">
    <citation type="submission" date="2022-06" db="UniProtKB">
        <authorList>
            <consortium name="EnsemblMetazoa"/>
        </authorList>
    </citation>
    <scope>IDENTIFICATION</scope>
    <source>
        <strain evidence="5">PS312</strain>
    </source>
</reference>
<reference evidence="6" key="1">
    <citation type="journal article" date="2008" name="Nat. Genet.">
        <title>The Pristionchus pacificus genome provides a unique perspective on nematode lifestyle and parasitism.</title>
        <authorList>
            <person name="Dieterich C."/>
            <person name="Clifton S.W."/>
            <person name="Schuster L.N."/>
            <person name="Chinwalla A."/>
            <person name="Delehaunty K."/>
            <person name="Dinkelacker I."/>
            <person name="Fulton L."/>
            <person name="Fulton R."/>
            <person name="Godfrey J."/>
            <person name="Minx P."/>
            <person name="Mitreva M."/>
            <person name="Roeseler W."/>
            <person name="Tian H."/>
            <person name="Witte H."/>
            <person name="Yang S.P."/>
            <person name="Wilson R.K."/>
            <person name="Sommer R.J."/>
        </authorList>
    </citation>
    <scope>NUCLEOTIDE SEQUENCE [LARGE SCALE GENOMIC DNA]</scope>
    <source>
        <strain evidence="6">PS312</strain>
    </source>
</reference>
<keyword evidence="3" id="KW-0804">Transcription</keyword>
<name>A0A2A6B3B2_PRIPA</name>
<dbReference type="AlphaFoldDB" id="A0A2A6B3B2"/>
<evidence type="ECO:0000313" key="5">
    <source>
        <dbReference type="EnsemblMetazoa" id="PPA43010.1"/>
    </source>
</evidence>
<evidence type="ECO:0000256" key="2">
    <source>
        <dbReference type="ARBA" id="ARBA00023015"/>
    </source>
</evidence>
<dbReference type="InterPro" id="IPR035500">
    <property type="entry name" value="NHR-like_dom_sf"/>
</dbReference>
<accession>A0A8R1UZY5</accession>
<evidence type="ECO:0000313" key="6">
    <source>
        <dbReference type="Proteomes" id="UP000005239"/>
    </source>
</evidence>
<accession>A0A2A6B3B2</accession>
<dbReference type="PANTHER" id="PTHR45886:SF18">
    <property type="entry name" value="NR LBD DOMAIN-CONTAINING PROTEIN-RELATED"/>
    <property type="match status" value="1"/>
</dbReference>
<sequence length="167" mass="18757">MPPLSNWRMTLMNIEIIIAKIVTLQLGICTVSYFSYSNKSSSCMFPDGSYFHTDKSFDVIRNCYEIQLVDGEYAMLKILLLCNPTWDRLSPSARSILSDVQKKYTSLLLDLCMNTIIHRARMIVFCGGRGRGGAVVVCQECDSKGSENSFVNRADDNSEDTKLQGNT</sequence>
<protein>
    <submittedName>
        <fullName evidence="5">Uncharacterized protein</fullName>
    </submittedName>
</protein>
<dbReference type="SUPFAM" id="SSF48508">
    <property type="entry name" value="Nuclear receptor ligand-binding domain"/>
    <property type="match status" value="1"/>
</dbReference>
<dbReference type="Gene3D" id="1.10.565.10">
    <property type="entry name" value="Retinoid X Receptor"/>
    <property type="match status" value="1"/>
</dbReference>